<dbReference type="Proteomes" id="UP001607303">
    <property type="component" value="Unassembled WGS sequence"/>
</dbReference>
<gene>
    <name evidence="1" type="ORF">V1477_018344</name>
</gene>
<protein>
    <submittedName>
        <fullName evidence="1">Uncharacterized protein</fullName>
    </submittedName>
</protein>
<organism evidence="1 2">
    <name type="scientific">Vespula maculifrons</name>
    <name type="common">Eastern yellow jacket</name>
    <name type="synonym">Wasp</name>
    <dbReference type="NCBI Taxonomy" id="7453"/>
    <lineage>
        <taxon>Eukaryota</taxon>
        <taxon>Metazoa</taxon>
        <taxon>Ecdysozoa</taxon>
        <taxon>Arthropoda</taxon>
        <taxon>Hexapoda</taxon>
        <taxon>Insecta</taxon>
        <taxon>Pterygota</taxon>
        <taxon>Neoptera</taxon>
        <taxon>Endopterygota</taxon>
        <taxon>Hymenoptera</taxon>
        <taxon>Apocrita</taxon>
        <taxon>Aculeata</taxon>
        <taxon>Vespoidea</taxon>
        <taxon>Vespidae</taxon>
        <taxon>Vespinae</taxon>
        <taxon>Vespula</taxon>
    </lineage>
</organism>
<dbReference type="AlphaFoldDB" id="A0ABD2AZ66"/>
<accession>A0ABD2AZ66</accession>
<evidence type="ECO:0000313" key="2">
    <source>
        <dbReference type="Proteomes" id="UP001607303"/>
    </source>
</evidence>
<sequence length="150" mass="17656">MTSTPRTILVLGKNINARDPAAAQRIHEFSDLLGQYPSVLFLKRNKSNEILKIYNDENYNSIFLSKYQSGLFLSSINNNKLRRRQVRIFVNVNHHYHHHHYHYPPISADLIITSVECAYTRHSNKARQLLYSKRIAYDLYYLTTCRFAPI</sequence>
<comment type="caution">
    <text evidence="1">The sequence shown here is derived from an EMBL/GenBank/DDBJ whole genome shotgun (WGS) entry which is preliminary data.</text>
</comment>
<evidence type="ECO:0000313" key="1">
    <source>
        <dbReference type="EMBL" id="KAL2725906.1"/>
    </source>
</evidence>
<reference evidence="1 2" key="1">
    <citation type="journal article" date="2024" name="Ann. Entomol. Soc. Am.">
        <title>Genomic analyses of the southern and eastern yellowjacket wasps (Hymenoptera: Vespidae) reveal evolutionary signatures of social life.</title>
        <authorList>
            <person name="Catto M.A."/>
            <person name="Caine P.B."/>
            <person name="Orr S.E."/>
            <person name="Hunt B.G."/>
            <person name="Goodisman M.A.D."/>
        </authorList>
    </citation>
    <scope>NUCLEOTIDE SEQUENCE [LARGE SCALE GENOMIC DNA]</scope>
    <source>
        <strain evidence="1">232</strain>
        <tissue evidence="1">Head and thorax</tissue>
    </source>
</reference>
<dbReference type="EMBL" id="JAYRBN010000110">
    <property type="protein sequence ID" value="KAL2725906.1"/>
    <property type="molecule type" value="Genomic_DNA"/>
</dbReference>
<keyword evidence="2" id="KW-1185">Reference proteome</keyword>
<name>A0ABD2AZ66_VESMC</name>
<proteinExistence type="predicted"/>